<evidence type="ECO:0000256" key="4">
    <source>
        <dbReference type="ARBA" id="ARBA00022741"/>
    </source>
</evidence>
<dbReference type="InterPro" id="IPR007409">
    <property type="entry name" value="Restrct_endonuc_type1_HsdR_N"/>
</dbReference>
<reference evidence="12 13" key="1">
    <citation type="journal article" date="2021" name="Sci. Rep.">
        <title>The distribution of antibiotic resistance genes in chicken gut microbiota commensals.</title>
        <authorList>
            <person name="Juricova H."/>
            <person name="Matiasovicova J."/>
            <person name="Kubasova T."/>
            <person name="Cejkova D."/>
            <person name="Rychlik I."/>
        </authorList>
    </citation>
    <scope>NUCLEOTIDE SEQUENCE [LARGE SCALE GENOMIC DNA]</scope>
    <source>
        <strain evidence="12 13">An768</strain>
    </source>
</reference>
<dbReference type="RefSeq" id="WP_204499004.1">
    <property type="nucleotide sequence ID" value="NZ_JACJKJ010000001.1"/>
</dbReference>
<evidence type="ECO:0000256" key="10">
    <source>
        <dbReference type="RuleBase" id="RU364115"/>
    </source>
</evidence>
<evidence type="ECO:0000256" key="7">
    <source>
        <dbReference type="ARBA" id="ARBA00022801"/>
    </source>
</evidence>
<dbReference type="CDD" id="cd18800">
    <property type="entry name" value="SF2_C_EcoR124I-like"/>
    <property type="match status" value="1"/>
</dbReference>
<dbReference type="Gene3D" id="3.90.1570.50">
    <property type="match status" value="1"/>
</dbReference>
<dbReference type="Pfam" id="PF11867">
    <property type="entry name" value="T1RH-like_C"/>
    <property type="match status" value="1"/>
</dbReference>
<evidence type="ECO:0000256" key="6">
    <source>
        <dbReference type="ARBA" id="ARBA00022759"/>
    </source>
</evidence>
<keyword evidence="9 10" id="KW-0238">DNA-binding</keyword>
<comment type="subunit">
    <text evidence="10">The type I restriction/modification system is composed of three polypeptides R, M and S.</text>
</comment>
<keyword evidence="5 10" id="KW-0680">Restriction system</keyword>
<dbReference type="InterPro" id="IPR051268">
    <property type="entry name" value="Type-I_R_enzyme_R_subunit"/>
</dbReference>
<evidence type="ECO:0000256" key="1">
    <source>
        <dbReference type="ARBA" id="ARBA00000851"/>
    </source>
</evidence>
<feature type="domain" description="Helicase ATP-binding" evidence="11">
    <location>
        <begin position="340"/>
        <end position="502"/>
    </location>
</feature>
<organism evidence="12 13">
    <name type="scientific">Bacteroides caecicola</name>
    <dbReference type="NCBI Taxonomy" id="1462569"/>
    <lineage>
        <taxon>Bacteria</taxon>
        <taxon>Pseudomonadati</taxon>
        <taxon>Bacteroidota</taxon>
        <taxon>Bacteroidia</taxon>
        <taxon>Bacteroidales</taxon>
        <taxon>Bacteroidaceae</taxon>
        <taxon>Bacteroides</taxon>
    </lineage>
</organism>
<dbReference type="Pfam" id="PF04313">
    <property type="entry name" value="HSDR_N"/>
    <property type="match status" value="1"/>
</dbReference>
<dbReference type="NCBIfam" id="TIGR00348">
    <property type="entry name" value="hsdR"/>
    <property type="match status" value="1"/>
</dbReference>
<dbReference type="InterPro" id="IPR014001">
    <property type="entry name" value="Helicase_ATP-bd"/>
</dbReference>
<dbReference type="CDD" id="cd18030">
    <property type="entry name" value="DEXHc_RE_I_HsdR"/>
    <property type="match status" value="1"/>
</dbReference>
<dbReference type="SMART" id="SM00487">
    <property type="entry name" value="DEXDc"/>
    <property type="match status" value="1"/>
</dbReference>
<dbReference type="InterPro" id="IPR021810">
    <property type="entry name" value="T1RH-like_C"/>
</dbReference>
<name>A0ABS2F5H7_9BACE</name>
<dbReference type="CDD" id="cd22332">
    <property type="entry name" value="HsdR_N"/>
    <property type="match status" value="1"/>
</dbReference>
<evidence type="ECO:0000256" key="9">
    <source>
        <dbReference type="ARBA" id="ARBA00023125"/>
    </source>
</evidence>
<accession>A0ABS2F5H7</accession>
<keyword evidence="4 10" id="KW-0547">Nucleotide-binding</keyword>
<evidence type="ECO:0000256" key="2">
    <source>
        <dbReference type="ARBA" id="ARBA00008598"/>
    </source>
</evidence>
<dbReference type="Pfam" id="PF18766">
    <property type="entry name" value="SWI2_SNF2"/>
    <property type="match status" value="1"/>
</dbReference>
<dbReference type="PANTHER" id="PTHR30195">
    <property type="entry name" value="TYPE I SITE-SPECIFIC DEOXYRIBONUCLEASE PROTEIN SUBUNIT M AND R"/>
    <property type="match status" value="1"/>
</dbReference>
<dbReference type="InterPro" id="IPR004473">
    <property type="entry name" value="Restrct_endonuc_typeI_HsdR"/>
</dbReference>
<dbReference type="EC" id="3.1.21.3" evidence="10"/>
<dbReference type="EMBL" id="JACJKJ010000001">
    <property type="protein sequence ID" value="MBM6805314.1"/>
    <property type="molecule type" value="Genomic_DNA"/>
</dbReference>
<evidence type="ECO:0000259" key="11">
    <source>
        <dbReference type="PROSITE" id="PS51192"/>
    </source>
</evidence>
<evidence type="ECO:0000256" key="5">
    <source>
        <dbReference type="ARBA" id="ARBA00022747"/>
    </source>
</evidence>
<comment type="caution">
    <text evidence="12">The sequence shown here is derived from an EMBL/GenBank/DDBJ whole genome shotgun (WGS) entry which is preliminary data.</text>
</comment>
<dbReference type="SUPFAM" id="SSF52540">
    <property type="entry name" value="P-loop containing nucleoside triphosphate hydrolases"/>
    <property type="match status" value="1"/>
</dbReference>
<dbReference type="Proteomes" id="UP000782117">
    <property type="component" value="Unassembled WGS sequence"/>
</dbReference>
<evidence type="ECO:0000256" key="8">
    <source>
        <dbReference type="ARBA" id="ARBA00022840"/>
    </source>
</evidence>
<dbReference type="PROSITE" id="PS51192">
    <property type="entry name" value="HELICASE_ATP_BIND_1"/>
    <property type="match status" value="1"/>
</dbReference>
<comment type="similarity">
    <text evidence="2 10">Belongs to the HsdR family.</text>
</comment>
<comment type="catalytic activity">
    <reaction evidence="1 10">
        <text>Endonucleolytic cleavage of DNA to give random double-stranded fragments with terminal 5'-phosphates, ATP is simultaneously hydrolyzed.</text>
        <dbReference type="EC" id="3.1.21.3"/>
    </reaction>
</comment>
<protein>
    <recommendedName>
        <fullName evidence="10">Type I restriction enzyme endonuclease subunit</fullName>
        <shortName evidence="10">R protein</shortName>
        <ecNumber evidence="10">3.1.21.3</ecNumber>
    </recommendedName>
</protein>
<gene>
    <name evidence="12" type="ORF">H6A24_02190</name>
</gene>
<evidence type="ECO:0000313" key="12">
    <source>
        <dbReference type="EMBL" id="MBM6805314.1"/>
    </source>
</evidence>
<comment type="function">
    <text evidence="10">Subunit R is required for both nuclease and ATPase activities, but not for modification.</text>
</comment>
<sequence length="1083" mass="124867">MISRLNYIQGISFKEDHISQIPALQLLQKLGYTYLTPDEALAMRGGKTSNVLLEDVLRSQLRRINSIRVNRNKEELFSEQNIENGVLAMRNIPMEGGYLSGNEAVYNLLTLGKAFEQSIDGDKKSYTMRFIDWEHPERNVFHVTEEFAVTRTGMADTYRPDIVLFVNGIPLVVIECKRPDIKAALDQAISQHLRNQKDDGIRSLYLYSALLLSIGNSYGAYATTGTPAKFWTKWKEMFLTEKEEAEHIQQLNCLVNTPLDEKRKAHLFSDRFRYVRAYFDAMEQERVLPTEQDLYLFGLCRPERLLDLIHNFTIYDGGIKKLARYQQYFTVKEITERVKTLDHGKRRGGVVWHTQGSGKSLTMVLLAQAIAQAKEILNPRIVMVTDRTDLDSQITNTFKKCGREVMNATTGTHLVELLESKTDAIITTVINKFETAVKRMKHPLPDPNIFILIDEAHRSQYKEMAIKMDRVLPNACKIAFTGTPLMKKEKNTANTFGGIIRPVYTVRQAVEDGAVVPLLYEGRIVPQHVHEGPIDDFFTKVCEGLNEYQTADLKKKYSRTDFVNQTDQRVYSIAWNISEHFRDNWQGTKFKAMLVTPRKAIAVLYKKYLDEIGLVSSEVLITAPDTREGEESSYGDTSEEVKAYWKKMMDEHGTPKKYQENLISRFKNQEQPEIMIVVDKLLTGFDEPKVVVMYLDRKLNGHTLLQAVARVNRVCDGKEFGYIVDYYGVLKELDEALDLYSNYDEEEQAVFRETLESVDTEIAKLPQKYSNLWDLFKSISNKRDLEAYAQSLREEDRRQEFYERLTAYASCLKIALSTRDFHAKTPEEDIKRYKDDLNMFVKLRSAVQLRYSDTIDYKQYEGQIQKLINRHVESGAVKPITELVNIFDTEAFEQEVEKIVGIAAKADTIASRTSKFITENMDTDPVFYKKFSQLLKETIAAYEQGRIDELEYLKRVLKYKEDILAHTDNELPEELQQNNAAKAYYGLALETYQRIFGDAQVDLKNLALETAMTFDGIINRTLIVDGSVLVDWQQKSDIIGRMKIELEDYLIDDVKRKYGLDFSFDDMDTIIDGCVDVAKLWIK</sequence>
<keyword evidence="8 10" id="KW-0067">ATP-binding</keyword>
<dbReference type="PANTHER" id="PTHR30195:SF15">
    <property type="entry name" value="TYPE I RESTRICTION ENZYME HINDI ENDONUCLEASE SUBUNIT"/>
    <property type="match status" value="1"/>
</dbReference>
<dbReference type="GO" id="GO:0004519">
    <property type="term" value="F:endonuclease activity"/>
    <property type="evidence" value="ECO:0007669"/>
    <property type="project" value="UniProtKB-KW"/>
</dbReference>
<keyword evidence="6 12" id="KW-0255">Endonuclease</keyword>
<dbReference type="Pfam" id="PF22679">
    <property type="entry name" value="T1R_D3-like"/>
    <property type="match status" value="1"/>
</dbReference>
<evidence type="ECO:0000256" key="3">
    <source>
        <dbReference type="ARBA" id="ARBA00022722"/>
    </source>
</evidence>
<dbReference type="InterPro" id="IPR040980">
    <property type="entry name" value="SWI2_SNF2"/>
</dbReference>
<keyword evidence="7 10" id="KW-0378">Hydrolase</keyword>
<dbReference type="InterPro" id="IPR027417">
    <property type="entry name" value="P-loop_NTPase"/>
</dbReference>
<keyword evidence="3" id="KW-0540">Nuclease</keyword>
<dbReference type="InterPro" id="IPR055180">
    <property type="entry name" value="HsdR_RecA-like_helicase_dom_2"/>
</dbReference>
<keyword evidence="13" id="KW-1185">Reference proteome</keyword>
<dbReference type="Gene3D" id="3.40.50.300">
    <property type="entry name" value="P-loop containing nucleotide triphosphate hydrolases"/>
    <property type="match status" value="2"/>
</dbReference>
<evidence type="ECO:0000313" key="13">
    <source>
        <dbReference type="Proteomes" id="UP000782117"/>
    </source>
</evidence>
<proteinExistence type="inferred from homology"/>